<evidence type="ECO:0000313" key="2">
    <source>
        <dbReference type="Proteomes" id="UP001163321"/>
    </source>
</evidence>
<accession>A0ACC0VPL9</accession>
<gene>
    <name evidence="1" type="ORF">PsorP6_003817</name>
</gene>
<protein>
    <submittedName>
        <fullName evidence="1">Uncharacterized protein</fullName>
    </submittedName>
</protein>
<keyword evidence="2" id="KW-1185">Reference proteome</keyword>
<comment type="caution">
    <text evidence="1">The sequence shown here is derived from an EMBL/GenBank/DDBJ whole genome shotgun (WGS) entry which is preliminary data.</text>
</comment>
<evidence type="ECO:0000313" key="1">
    <source>
        <dbReference type="EMBL" id="KAI9907431.1"/>
    </source>
</evidence>
<name>A0ACC0VPL9_9STRA</name>
<dbReference type="Proteomes" id="UP001163321">
    <property type="component" value="Chromosome 8"/>
</dbReference>
<dbReference type="EMBL" id="CM047587">
    <property type="protein sequence ID" value="KAI9907431.1"/>
    <property type="molecule type" value="Genomic_DNA"/>
</dbReference>
<proteinExistence type="predicted"/>
<organism evidence="1 2">
    <name type="scientific">Peronosclerospora sorghi</name>
    <dbReference type="NCBI Taxonomy" id="230839"/>
    <lineage>
        <taxon>Eukaryota</taxon>
        <taxon>Sar</taxon>
        <taxon>Stramenopiles</taxon>
        <taxon>Oomycota</taxon>
        <taxon>Peronosporomycetes</taxon>
        <taxon>Peronosporales</taxon>
        <taxon>Peronosporaceae</taxon>
        <taxon>Peronosclerospora</taxon>
    </lineage>
</organism>
<sequence>MWMVTWSSKKKIRQRTALRLCRSKKSILPFHMKRLKRSFLKCPQVMNEVIHGLNREIVSVLSQTNRSITEIAFMVGPPPCGRAVDSSPPTQPHGCLDQSEYRDRRAEHGTTRLDRLPLLDNCSFPRQA</sequence>
<reference evidence="1 2" key="1">
    <citation type="journal article" date="2022" name="bioRxiv">
        <title>The genome of the oomycete Peronosclerospora sorghi, a cosmopolitan pathogen of maize and sorghum, is inflated with dispersed pseudogenes.</title>
        <authorList>
            <person name="Fletcher K."/>
            <person name="Martin F."/>
            <person name="Isakeit T."/>
            <person name="Cavanaugh K."/>
            <person name="Magill C."/>
            <person name="Michelmore R."/>
        </authorList>
    </citation>
    <scope>NUCLEOTIDE SEQUENCE [LARGE SCALE GENOMIC DNA]</scope>
    <source>
        <strain evidence="1">P6</strain>
    </source>
</reference>